<dbReference type="eggNOG" id="COG0457">
    <property type="taxonomic scope" value="Bacteria"/>
</dbReference>
<dbReference type="SUPFAM" id="SSF160631">
    <property type="entry name" value="SMI1/KNR4-like"/>
    <property type="match status" value="1"/>
</dbReference>
<dbReference type="Pfam" id="PF09346">
    <property type="entry name" value="SMI1_KNR4"/>
    <property type="match status" value="1"/>
</dbReference>
<dbReference type="InterPro" id="IPR018958">
    <property type="entry name" value="Knr4/Smi1-like_dom"/>
</dbReference>
<dbReference type="EMBL" id="JNFA01000023">
    <property type="protein sequence ID" value="KGL40759.1"/>
    <property type="molecule type" value="Genomic_DNA"/>
</dbReference>
<evidence type="ECO:0000313" key="2">
    <source>
        <dbReference type="EMBL" id="KGL40759.1"/>
    </source>
</evidence>
<dbReference type="OrthoDB" id="2360075at2"/>
<dbReference type="Proteomes" id="UP000029844">
    <property type="component" value="Unassembled WGS sequence"/>
</dbReference>
<keyword evidence="3" id="KW-1185">Reference proteome</keyword>
<evidence type="ECO:0000313" key="3">
    <source>
        <dbReference type="Proteomes" id="UP000029844"/>
    </source>
</evidence>
<dbReference type="STRING" id="1552123.EP57_09395"/>
<name>A0A099W4Q2_9LIST</name>
<proteinExistence type="predicted"/>
<dbReference type="Gene3D" id="3.40.1580.10">
    <property type="entry name" value="SMI1/KNR4-like"/>
    <property type="match status" value="1"/>
</dbReference>
<evidence type="ECO:0000259" key="1">
    <source>
        <dbReference type="SMART" id="SM00860"/>
    </source>
</evidence>
<dbReference type="GeneID" id="58717586"/>
<accession>A0A099W4Q2</accession>
<gene>
    <name evidence="2" type="ORF">EP57_09395</name>
</gene>
<protein>
    <recommendedName>
        <fullName evidence="1">Knr4/Smi1-like domain-containing protein</fullName>
    </recommendedName>
</protein>
<dbReference type="AlphaFoldDB" id="A0A099W4Q2"/>
<reference evidence="2 3" key="1">
    <citation type="submission" date="2014-05" db="EMBL/GenBank/DDBJ databases">
        <title>Novel Listeriaceae from food processing environments.</title>
        <authorList>
            <person name="den Bakker H.C."/>
        </authorList>
    </citation>
    <scope>NUCLEOTIDE SEQUENCE [LARGE SCALE GENOMIC DNA]</scope>
    <source>
        <strain evidence="2 3">FSL A5-0281</strain>
    </source>
</reference>
<dbReference type="InterPro" id="IPR037883">
    <property type="entry name" value="Knr4/Smi1-like_sf"/>
</dbReference>
<comment type="caution">
    <text evidence="2">The sequence shown here is derived from an EMBL/GenBank/DDBJ whole genome shotgun (WGS) entry which is preliminary data.</text>
</comment>
<dbReference type="SMART" id="SM00860">
    <property type="entry name" value="SMI1_KNR4"/>
    <property type="match status" value="1"/>
</dbReference>
<organism evidence="2 3">
    <name type="scientific">Listeria booriae</name>
    <dbReference type="NCBI Taxonomy" id="1552123"/>
    <lineage>
        <taxon>Bacteria</taxon>
        <taxon>Bacillati</taxon>
        <taxon>Bacillota</taxon>
        <taxon>Bacilli</taxon>
        <taxon>Bacillales</taxon>
        <taxon>Listeriaceae</taxon>
        <taxon>Listeria</taxon>
    </lineage>
</organism>
<feature type="domain" description="Knr4/Smi1-like" evidence="1">
    <location>
        <begin position="10"/>
        <end position="133"/>
    </location>
</feature>
<sequence>MGVWLRGRKPASEHSIVAWEQEHELVLPALYKELLSVHDGGLLAKNHFAVSEPTSYGLADAEIYTLAGLAELQMAIPQEDDVDLPGRQVYFHRDGDRYIGLDYQTDAPRVIYVDFETLQTLVVAESFAAFMDSLYFSPFPVESVPSYPLVKVEQMLALANVAKTLQILELLEDCEDKSWYLARIDGLLHSEESPYQQIGVTLLENQIFYFRRKLDESRVTAMLEWLESQHIWPEKIAELRKEWED</sequence>
<dbReference type="RefSeq" id="WP_036085979.1">
    <property type="nucleotide sequence ID" value="NZ_CBCSHQ010000004.1"/>
</dbReference>